<evidence type="ECO:0000259" key="12">
    <source>
        <dbReference type="Pfam" id="PF00793"/>
    </source>
</evidence>
<comment type="function">
    <text evidence="1">Stereospecific condensation of phosphoenolpyruvate (PEP) and D-erythrose-4-phosphate (E4P) giving rise to 3-deoxy-D-arabino-heptulosonate-7-phosphate (DAHP).</text>
</comment>
<comment type="similarity">
    <text evidence="3">Belongs to the class-I DAHP synthase family.</text>
</comment>
<sequence>MQPRQFNKDYRRQPLVAENVLEQLLAGNTSIIGLMIESNLHAGNQSSELPFEQMKYGVSITDACIDWQTTEELLTHFAEKLR</sequence>
<keyword evidence="5" id="KW-0028">Amino-acid biosynthesis</keyword>
<evidence type="ECO:0000313" key="13">
    <source>
        <dbReference type="EMBL" id="STY64672.1"/>
    </source>
</evidence>
<dbReference type="Proteomes" id="UP000254802">
    <property type="component" value="Unassembled WGS sequence"/>
</dbReference>
<proteinExistence type="inferred from homology"/>
<dbReference type="PANTHER" id="PTHR21225">
    <property type="entry name" value="PHOSPHO-2-DEHYDRO-3-DEOXYHEPTONATE ALDOLASE DAHP SYNTHETASE"/>
    <property type="match status" value="1"/>
</dbReference>
<dbReference type="GO" id="GO:0008652">
    <property type="term" value="P:amino acid biosynthetic process"/>
    <property type="evidence" value="ECO:0007669"/>
    <property type="project" value="UniProtKB-KW"/>
</dbReference>
<reference evidence="13 14" key="1">
    <citation type="submission" date="2018-06" db="EMBL/GenBank/DDBJ databases">
        <authorList>
            <consortium name="Pathogen Informatics"/>
            <person name="Doyle S."/>
        </authorList>
    </citation>
    <scope>NUCLEOTIDE SEQUENCE [LARGE SCALE GENOMIC DNA]</scope>
    <source>
        <strain evidence="13 14">NCTC10638</strain>
    </source>
</reference>
<dbReference type="GO" id="GO:0005737">
    <property type="term" value="C:cytoplasm"/>
    <property type="evidence" value="ECO:0007669"/>
    <property type="project" value="TreeGrafter"/>
</dbReference>
<gene>
    <name evidence="13" type="primary">aroF_1</name>
    <name evidence="13" type="ORF">NCTC10638_03861</name>
</gene>
<evidence type="ECO:0000256" key="7">
    <source>
        <dbReference type="ARBA" id="ARBA00023141"/>
    </source>
</evidence>
<protein>
    <recommendedName>
        <fullName evidence="4">3-deoxy-7-phosphoheptulonate synthase</fullName>
        <ecNumber evidence="4">2.5.1.54</ecNumber>
    </recommendedName>
    <alternativeName>
        <fullName evidence="10">3-deoxy-D-arabino-heptulosonate 7-phosphate synthase</fullName>
    </alternativeName>
    <alternativeName>
        <fullName evidence="9">DAHP synthase</fullName>
    </alternativeName>
    <alternativeName>
        <fullName evidence="8">Phospho-2-keto-3-deoxyheptonate aldolase</fullName>
    </alternativeName>
</protein>
<dbReference type="UniPathway" id="UPA00053">
    <property type="reaction ID" value="UER00084"/>
</dbReference>
<dbReference type="EMBL" id="UGPN01000002">
    <property type="protein sequence ID" value="STY64672.1"/>
    <property type="molecule type" value="Genomic_DNA"/>
</dbReference>
<evidence type="ECO:0000313" key="14">
    <source>
        <dbReference type="Proteomes" id="UP000254802"/>
    </source>
</evidence>
<evidence type="ECO:0000256" key="2">
    <source>
        <dbReference type="ARBA" id="ARBA00004688"/>
    </source>
</evidence>
<name>A0A378N8A9_MANHA</name>
<dbReference type="AlphaFoldDB" id="A0A378N8A9"/>
<keyword evidence="6 13" id="KW-0808">Transferase</keyword>
<comment type="pathway">
    <text evidence="2">Metabolic intermediate biosynthesis; chorismate biosynthesis; chorismate from D-erythrose 4-phosphate and phosphoenolpyruvate: step 1/7.</text>
</comment>
<feature type="domain" description="DAHP synthetase I/KDSA" evidence="12">
    <location>
        <begin position="7"/>
        <end position="74"/>
    </location>
</feature>
<evidence type="ECO:0000256" key="1">
    <source>
        <dbReference type="ARBA" id="ARBA00003726"/>
    </source>
</evidence>
<dbReference type="PANTHER" id="PTHR21225:SF10">
    <property type="entry name" value="PHOSPHO-2-DEHYDRO-3-DEOXYHEPTONATE ALDOLASE, TYR-SENSITIVE"/>
    <property type="match status" value="1"/>
</dbReference>
<evidence type="ECO:0000256" key="11">
    <source>
        <dbReference type="ARBA" id="ARBA00047508"/>
    </source>
</evidence>
<dbReference type="InterPro" id="IPR013785">
    <property type="entry name" value="Aldolase_TIM"/>
</dbReference>
<dbReference type="InterPro" id="IPR006219">
    <property type="entry name" value="DAHP_synth_1"/>
</dbReference>
<evidence type="ECO:0000256" key="4">
    <source>
        <dbReference type="ARBA" id="ARBA00012694"/>
    </source>
</evidence>
<dbReference type="GO" id="GO:0003849">
    <property type="term" value="F:3-deoxy-7-phosphoheptulonate synthase activity"/>
    <property type="evidence" value="ECO:0007669"/>
    <property type="project" value="UniProtKB-EC"/>
</dbReference>
<organism evidence="13 14">
    <name type="scientific">Mannheimia haemolytica</name>
    <name type="common">Pasteurella haemolytica</name>
    <dbReference type="NCBI Taxonomy" id="75985"/>
    <lineage>
        <taxon>Bacteria</taxon>
        <taxon>Pseudomonadati</taxon>
        <taxon>Pseudomonadota</taxon>
        <taxon>Gammaproteobacteria</taxon>
        <taxon>Pasteurellales</taxon>
        <taxon>Pasteurellaceae</taxon>
        <taxon>Mannheimia</taxon>
    </lineage>
</organism>
<accession>A0A378N8A9</accession>
<comment type="catalytic activity">
    <reaction evidence="11">
        <text>D-erythrose 4-phosphate + phosphoenolpyruvate + H2O = 7-phospho-2-dehydro-3-deoxy-D-arabino-heptonate + phosphate</text>
        <dbReference type="Rhea" id="RHEA:14717"/>
        <dbReference type="ChEBI" id="CHEBI:15377"/>
        <dbReference type="ChEBI" id="CHEBI:16897"/>
        <dbReference type="ChEBI" id="CHEBI:43474"/>
        <dbReference type="ChEBI" id="CHEBI:58394"/>
        <dbReference type="ChEBI" id="CHEBI:58702"/>
        <dbReference type="EC" id="2.5.1.54"/>
    </reaction>
</comment>
<dbReference type="Gene3D" id="3.20.20.70">
    <property type="entry name" value="Aldolase class I"/>
    <property type="match status" value="1"/>
</dbReference>
<dbReference type="GO" id="GO:0009073">
    <property type="term" value="P:aromatic amino acid family biosynthetic process"/>
    <property type="evidence" value="ECO:0007669"/>
    <property type="project" value="UniProtKB-KW"/>
</dbReference>
<dbReference type="GO" id="GO:0009423">
    <property type="term" value="P:chorismate biosynthetic process"/>
    <property type="evidence" value="ECO:0007669"/>
    <property type="project" value="UniProtKB-UniPathway"/>
</dbReference>
<evidence type="ECO:0000256" key="6">
    <source>
        <dbReference type="ARBA" id="ARBA00022679"/>
    </source>
</evidence>
<dbReference type="EC" id="2.5.1.54" evidence="4"/>
<evidence type="ECO:0000256" key="5">
    <source>
        <dbReference type="ARBA" id="ARBA00022605"/>
    </source>
</evidence>
<evidence type="ECO:0000256" key="3">
    <source>
        <dbReference type="ARBA" id="ARBA00007985"/>
    </source>
</evidence>
<dbReference type="InterPro" id="IPR006218">
    <property type="entry name" value="DAHP1/KDSA"/>
</dbReference>
<dbReference type="Pfam" id="PF00793">
    <property type="entry name" value="DAHP_synth_1"/>
    <property type="match status" value="1"/>
</dbReference>
<evidence type="ECO:0000256" key="8">
    <source>
        <dbReference type="ARBA" id="ARBA00031111"/>
    </source>
</evidence>
<evidence type="ECO:0000256" key="9">
    <source>
        <dbReference type="ARBA" id="ARBA00031349"/>
    </source>
</evidence>
<keyword evidence="7" id="KW-0057">Aromatic amino acid biosynthesis</keyword>
<evidence type="ECO:0000256" key="10">
    <source>
        <dbReference type="ARBA" id="ARBA00032193"/>
    </source>
</evidence>
<dbReference type="SUPFAM" id="SSF51569">
    <property type="entry name" value="Aldolase"/>
    <property type="match status" value="1"/>
</dbReference>